<dbReference type="InterPro" id="IPR029058">
    <property type="entry name" value="AB_hydrolase_fold"/>
</dbReference>
<dbReference type="SUPFAM" id="SSF53474">
    <property type="entry name" value="alpha/beta-Hydrolases"/>
    <property type="match status" value="1"/>
</dbReference>
<proteinExistence type="predicted"/>
<evidence type="ECO:0000259" key="1">
    <source>
        <dbReference type="Pfam" id="PF12146"/>
    </source>
</evidence>
<dbReference type="InterPro" id="IPR051044">
    <property type="entry name" value="MAG_DAG_Lipase"/>
</dbReference>
<dbReference type="Proteomes" id="UP000557566">
    <property type="component" value="Unassembled WGS sequence"/>
</dbReference>
<dbReference type="InterPro" id="IPR022742">
    <property type="entry name" value="Hydrolase_4"/>
</dbReference>
<evidence type="ECO:0000313" key="2">
    <source>
        <dbReference type="EMBL" id="KAF4506723.1"/>
    </source>
</evidence>
<keyword evidence="3" id="KW-1185">Reference proteome</keyword>
<reference evidence="2 3" key="1">
    <citation type="journal article" date="2020" name="Genome Biol. Evol.">
        <title>A new high-quality draft genome assembly of the Chinese cordyceps Ophiocordyceps sinensis.</title>
        <authorList>
            <person name="Shu R."/>
            <person name="Zhang J."/>
            <person name="Meng Q."/>
            <person name="Zhang H."/>
            <person name="Zhou G."/>
            <person name="Li M."/>
            <person name="Wu P."/>
            <person name="Zhao Y."/>
            <person name="Chen C."/>
            <person name="Qin Q."/>
        </authorList>
    </citation>
    <scope>NUCLEOTIDE SEQUENCE [LARGE SCALE GENOMIC DNA]</scope>
    <source>
        <strain evidence="2 3">IOZ07</strain>
    </source>
</reference>
<organism evidence="2 3">
    <name type="scientific">Ophiocordyceps sinensis</name>
    <dbReference type="NCBI Taxonomy" id="72228"/>
    <lineage>
        <taxon>Eukaryota</taxon>
        <taxon>Fungi</taxon>
        <taxon>Dikarya</taxon>
        <taxon>Ascomycota</taxon>
        <taxon>Pezizomycotina</taxon>
        <taxon>Sordariomycetes</taxon>
        <taxon>Hypocreomycetidae</taxon>
        <taxon>Hypocreales</taxon>
        <taxon>Ophiocordycipitaceae</taxon>
        <taxon>Ophiocordyceps</taxon>
    </lineage>
</organism>
<evidence type="ECO:0000313" key="3">
    <source>
        <dbReference type="Proteomes" id="UP000557566"/>
    </source>
</evidence>
<dbReference type="EMBL" id="JAAVMX010000007">
    <property type="protein sequence ID" value="KAF4506723.1"/>
    <property type="molecule type" value="Genomic_DNA"/>
</dbReference>
<dbReference type="OrthoDB" id="10249433at2759"/>
<accession>A0A8H4PMN8</accession>
<dbReference type="PANTHER" id="PTHR11614">
    <property type="entry name" value="PHOSPHOLIPASE-RELATED"/>
    <property type="match status" value="1"/>
</dbReference>
<dbReference type="Pfam" id="PF12146">
    <property type="entry name" value="Hydrolase_4"/>
    <property type="match status" value="1"/>
</dbReference>
<comment type="caution">
    <text evidence="2">The sequence shown here is derived from an EMBL/GenBank/DDBJ whole genome shotgun (WGS) entry which is preliminary data.</text>
</comment>
<gene>
    <name evidence="2" type="ORF">G6O67_006777</name>
</gene>
<dbReference type="Gene3D" id="3.40.50.1820">
    <property type="entry name" value="alpha/beta hydrolase"/>
    <property type="match status" value="1"/>
</dbReference>
<protein>
    <recommendedName>
        <fullName evidence="1">Serine aminopeptidase S33 domain-containing protein</fullName>
    </recommendedName>
</protein>
<feature type="domain" description="Serine aminopeptidase S33" evidence="1">
    <location>
        <begin position="35"/>
        <end position="283"/>
    </location>
</feature>
<dbReference type="AlphaFoldDB" id="A0A8H4PMN8"/>
<name>A0A8H4PMN8_9HYPO</name>
<sequence length="300" mass="32292">MATRGGLAVKTTEGVLRAGDGQGLYTKAWEPPPESAKAVLVWLHGFGDHCNTFGELFEALASHGIGVRALDQRGWGRSVAQASDRGLTGPTARVLADISDFVQALPATDLPLFLGGHSMGGASALLWAARGPAKARLAFRGYVVAAPFLRFHDSVAPPRPVVWLARALAGWFPARQIDKPRIESISRDVDVQRAMADDALVHDTGTLRGVVDMIRRGDELAAGLHDLPPPQHDEATSLWIGQGDADRIVCPEAAARYFARSPVTDKHLRIYEGCCHNLHSEPQADFANDVVAWISERAGC</sequence>